<dbReference type="EMBL" id="SWJQ01000008">
    <property type="protein sequence ID" value="TRZ26614.1"/>
    <property type="molecule type" value="Genomic_DNA"/>
</dbReference>
<evidence type="ECO:0000313" key="1">
    <source>
        <dbReference type="EMBL" id="TRZ26614.1"/>
    </source>
</evidence>
<protein>
    <recommendedName>
        <fullName evidence="3">Reverse transcriptase</fullName>
    </recommendedName>
</protein>
<dbReference type="AlphaFoldDB" id="A0A8K1LUD2"/>
<organism evidence="1 2">
    <name type="scientific">Zosterops borbonicus</name>
    <dbReference type="NCBI Taxonomy" id="364589"/>
    <lineage>
        <taxon>Eukaryota</taxon>
        <taxon>Metazoa</taxon>
        <taxon>Chordata</taxon>
        <taxon>Craniata</taxon>
        <taxon>Vertebrata</taxon>
        <taxon>Euteleostomi</taxon>
        <taxon>Archelosauria</taxon>
        <taxon>Archosauria</taxon>
        <taxon>Dinosauria</taxon>
        <taxon>Saurischia</taxon>
        <taxon>Theropoda</taxon>
        <taxon>Coelurosauria</taxon>
        <taxon>Aves</taxon>
        <taxon>Neognathae</taxon>
        <taxon>Neoaves</taxon>
        <taxon>Telluraves</taxon>
        <taxon>Australaves</taxon>
        <taxon>Passeriformes</taxon>
        <taxon>Sylvioidea</taxon>
        <taxon>Zosteropidae</taxon>
        <taxon>Zosterops</taxon>
    </lineage>
</organism>
<name>A0A8K1LUD2_9PASS</name>
<comment type="caution">
    <text evidence="1">The sequence shown here is derived from an EMBL/GenBank/DDBJ whole genome shotgun (WGS) entry which is preliminary data.</text>
</comment>
<reference evidence="1" key="1">
    <citation type="submission" date="2019-04" db="EMBL/GenBank/DDBJ databases">
        <title>Genome assembly of Zosterops borbonicus 15179.</title>
        <authorList>
            <person name="Leroy T."/>
            <person name="Anselmetti Y."/>
            <person name="Tilak M.-K."/>
            <person name="Nabholz B."/>
        </authorList>
    </citation>
    <scope>NUCLEOTIDE SEQUENCE</scope>
    <source>
        <strain evidence="1">HGM_15179</strain>
        <tissue evidence="1">Muscle</tissue>
    </source>
</reference>
<accession>A0A8K1LUD2</accession>
<evidence type="ECO:0008006" key="3">
    <source>
        <dbReference type="Google" id="ProtNLM"/>
    </source>
</evidence>
<gene>
    <name evidence="1" type="ORF">HGM15179_000495</name>
</gene>
<keyword evidence="2" id="KW-1185">Reference proteome</keyword>
<dbReference type="OrthoDB" id="9170669at2759"/>
<evidence type="ECO:0000313" key="2">
    <source>
        <dbReference type="Proteomes" id="UP000796761"/>
    </source>
</evidence>
<dbReference type="Proteomes" id="UP000796761">
    <property type="component" value="Unassembled WGS sequence"/>
</dbReference>
<dbReference type="PANTHER" id="PTHR33332">
    <property type="entry name" value="REVERSE TRANSCRIPTASE DOMAIN-CONTAINING PROTEIN"/>
    <property type="match status" value="1"/>
</dbReference>
<sequence>MEWNNHTLDLPAVALDLLAGLLLLQPMMRFHFIAELRECLRASGVMSKSAKVKADLAIFYEGDLRWSESELIWKNLLIMKSIGPNEDIGYGFLEVICVNQALQAGLAYIRKIQCMLKKFTGGIKLSGVDDTLEGQDAILSYLNRLEKWAHENLIRFNKTKCKVLHLGWGNPQYQHRLGDGLIENSSGKKNLGVLVDGRLDMSQECAFAAQKAKRVLGCIQSSVGSRIREGILSLCPSLLRPHLESQHRKDTDLLE</sequence>
<proteinExistence type="predicted"/>